<gene>
    <name evidence="1" type="ORF">ACCAA_940002</name>
</gene>
<proteinExistence type="predicted"/>
<keyword evidence="2" id="KW-1185">Reference proteome</keyword>
<evidence type="ECO:0000313" key="2">
    <source>
        <dbReference type="Proteomes" id="UP000199169"/>
    </source>
</evidence>
<accession>A0A1A8XZA4</accession>
<evidence type="ECO:0000313" key="1">
    <source>
        <dbReference type="EMBL" id="SBT10279.1"/>
    </source>
</evidence>
<dbReference type="AlphaFoldDB" id="A0A1A8XZA4"/>
<sequence>MNETRLCTIAQIEQFFSATASIEFSATGDDSERYGHISRVLTRFDYPGRRKRERGVLHRYLQHTSGYSRAQVTRLVTRWHRNRLASVPLAKRYSTPAAPFARKYSAIDVEWLLEMDKAHEDICGPAIAHLLQRAYSENHRVLAGCFRERQGATVCVACRGSALRGSPHEGPGLCRGCLTCGRSAMFSTGDLDPGQQKTLIAMVHFSARSKANGVQAPDAKLQTLT</sequence>
<dbReference type="EMBL" id="FLQX01000176">
    <property type="protein sequence ID" value="SBT10279.1"/>
    <property type="molecule type" value="Genomic_DNA"/>
</dbReference>
<reference evidence="1 2" key="1">
    <citation type="submission" date="2016-06" db="EMBL/GenBank/DDBJ databases">
        <authorList>
            <person name="Kjaerup R.B."/>
            <person name="Dalgaard T.S."/>
            <person name="Juul-Madsen H.R."/>
        </authorList>
    </citation>
    <scope>NUCLEOTIDE SEQUENCE [LARGE SCALE GENOMIC DNA]</scope>
    <source>
        <strain evidence="1">3</strain>
    </source>
</reference>
<protein>
    <submittedName>
        <fullName evidence="1">Uncharacterized protein</fullName>
    </submittedName>
</protein>
<dbReference type="Proteomes" id="UP000199169">
    <property type="component" value="Unassembled WGS sequence"/>
</dbReference>
<name>A0A1A8XZA4_9PROT</name>
<organism evidence="1 2">
    <name type="scientific">Candidatus Accumulibacter aalborgensis</name>
    <dbReference type="NCBI Taxonomy" id="1860102"/>
    <lineage>
        <taxon>Bacteria</taxon>
        <taxon>Pseudomonadati</taxon>
        <taxon>Pseudomonadota</taxon>
        <taxon>Betaproteobacteria</taxon>
        <taxon>Candidatus Accumulibacter</taxon>
    </lineage>
</organism>